<dbReference type="GO" id="GO:0070043">
    <property type="term" value="F:rRNA (guanine-N7-)-methyltransferase activity"/>
    <property type="evidence" value="ECO:0007669"/>
    <property type="project" value="UniProtKB-UniRule"/>
</dbReference>
<reference evidence="10 11" key="1">
    <citation type="submission" date="2017-11" db="EMBL/GenBank/DDBJ databases">
        <title>Reclassification of Bisgaard taxon 5 as Caviibacterium pharyngocola gen. nov., sp. nov.</title>
        <authorList>
            <person name="Christensen H."/>
        </authorList>
    </citation>
    <scope>NUCLEOTIDE SEQUENCE [LARGE SCALE GENOMIC DNA]</scope>
    <source>
        <strain evidence="10 11">7_3</strain>
    </source>
</reference>
<comment type="subcellular location">
    <subcellularLocation>
        <location evidence="7">Cytoplasm</location>
    </subcellularLocation>
</comment>
<keyword evidence="5 7" id="KW-0949">S-adenosyl-L-methionine</keyword>
<evidence type="ECO:0000256" key="8">
    <source>
        <dbReference type="PROSITE-ProRule" id="PRU00529"/>
    </source>
</evidence>
<keyword evidence="11" id="KW-1185">Reference proteome</keyword>
<dbReference type="GO" id="GO:0052915">
    <property type="term" value="F:23S rRNA (guanine(2445)-N(2))-methyltransferase activity"/>
    <property type="evidence" value="ECO:0007669"/>
    <property type="project" value="UniProtKB-UniRule"/>
</dbReference>
<dbReference type="FunFam" id="3.30.750.80:FF:000001">
    <property type="entry name" value="Ribosomal RNA large subunit methyltransferase K/L"/>
    <property type="match status" value="1"/>
</dbReference>
<dbReference type="NCBIfam" id="NF008748">
    <property type="entry name" value="PRK11783.1"/>
    <property type="match status" value="1"/>
</dbReference>
<dbReference type="PROSITE" id="PS51165">
    <property type="entry name" value="THUMP"/>
    <property type="match status" value="1"/>
</dbReference>
<evidence type="ECO:0000256" key="4">
    <source>
        <dbReference type="ARBA" id="ARBA00022679"/>
    </source>
</evidence>
<dbReference type="RefSeq" id="WP_100297072.1">
    <property type="nucleotide sequence ID" value="NZ_PHGZ01000019.1"/>
</dbReference>
<dbReference type="InterPro" id="IPR004114">
    <property type="entry name" value="THUMP_dom"/>
</dbReference>
<dbReference type="InterPro" id="IPR017244">
    <property type="entry name" value="23SrRNA_methyltr_KL"/>
</dbReference>
<dbReference type="InterPro" id="IPR000241">
    <property type="entry name" value="RlmKL-like_Mtase"/>
</dbReference>
<comment type="similarity">
    <text evidence="7">Belongs to the methyltransferase superfamily. RlmKL family.</text>
</comment>
<dbReference type="Pfam" id="PF02926">
    <property type="entry name" value="THUMP"/>
    <property type="match status" value="1"/>
</dbReference>
<dbReference type="GO" id="GO:0003723">
    <property type="term" value="F:RNA binding"/>
    <property type="evidence" value="ECO:0007669"/>
    <property type="project" value="UniProtKB-UniRule"/>
</dbReference>
<comment type="catalytic activity">
    <reaction evidence="7">
        <text>guanosine(2445) in 23S rRNA + S-adenosyl-L-methionine = N(2)-methylguanosine(2445) in 23S rRNA + S-adenosyl-L-homocysteine + H(+)</text>
        <dbReference type="Rhea" id="RHEA:42740"/>
        <dbReference type="Rhea" id="RHEA-COMP:10215"/>
        <dbReference type="Rhea" id="RHEA-COMP:10216"/>
        <dbReference type="ChEBI" id="CHEBI:15378"/>
        <dbReference type="ChEBI" id="CHEBI:57856"/>
        <dbReference type="ChEBI" id="CHEBI:59789"/>
        <dbReference type="ChEBI" id="CHEBI:74269"/>
        <dbReference type="ChEBI" id="CHEBI:74481"/>
        <dbReference type="EC" id="2.1.1.173"/>
    </reaction>
</comment>
<dbReference type="Gene3D" id="3.30.750.80">
    <property type="entry name" value="RNA methyltransferase domain (HRMD) like"/>
    <property type="match status" value="1"/>
</dbReference>
<evidence type="ECO:0000256" key="2">
    <source>
        <dbReference type="ARBA" id="ARBA00022552"/>
    </source>
</evidence>
<dbReference type="SMART" id="SM00981">
    <property type="entry name" value="THUMP"/>
    <property type="match status" value="1"/>
</dbReference>
<dbReference type="Pfam" id="PF01170">
    <property type="entry name" value="UPF0020"/>
    <property type="match status" value="1"/>
</dbReference>
<dbReference type="CDD" id="cd11715">
    <property type="entry name" value="THUMP_AdoMetMT"/>
    <property type="match status" value="1"/>
</dbReference>
<evidence type="ECO:0000259" key="9">
    <source>
        <dbReference type="PROSITE" id="PS51165"/>
    </source>
</evidence>
<comment type="function">
    <text evidence="7">Specifically methylates the guanine in position 2445 (m2G2445) and the guanine in position 2069 (m7G2069) of 23S rRNA.</text>
</comment>
<dbReference type="InterPro" id="IPR002052">
    <property type="entry name" value="DNA_methylase_N6_adenine_CS"/>
</dbReference>
<dbReference type="CDD" id="cd02440">
    <property type="entry name" value="AdoMet_MTases"/>
    <property type="match status" value="1"/>
</dbReference>
<dbReference type="Gene3D" id="3.40.50.150">
    <property type="entry name" value="Vaccinia Virus protein VP39"/>
    <property type="match status" value="2"/>
</dbReference>
<evidence type="ECO:0000256" key="1">
    <source>
        <dbReference type="ARBA" id="ARBA00022490"/>
    </source>
</evidence>
<dbReference type="PANTHER" id="PTHR47313:SF1">
    <property type="entry name" value="RIBOSOMAL RNA LARGE SUBUNIT METHYLTRANSFERASE K_L"/>
    <property type="match status" value="1"/>
</dbReference>
<keyword evidence="4 7" id="KW-0808">Transferase</keyword>
<dbReference type="Pfam" id="PF22020">
    <property type="entry name" value="RlmL_1st"/>
    <property type="match status" value="1"/>
</dbReference>
<dbReference type="Gene3D" id="3.30.2130.30">
    <property type="match status" value="1"/>
</dbReference>
<keyword evidence="1 7" id="KW-0963">Cytoplasm</keyword>
<sequence>MKQLFATTARGFEELLKVELTELGATECRVVQGGVHFSADDETQYRTLLWSRLASRILLPIVSSKIYSDLDLYSTVVGQNWSAYFDERTSFLVDFNGTNREIRHSQFGAMRVKDGIVDYFERQGKARPTVDKDNPDIRIHVYLNREELILSLDLSGEALHLRGYREDTGKAPLRETLAAAIILRSGWVQGTPLVDPMCGSGTLLIEAAQQEAKIAPQLHRLHWGFDFWLGHNQVAWEKVKGEAIAAAETEFQRNNPPHFYGFDLDHRVLQKAQKNAKNAGVAHLIQWKQGDVAALQNPCQEKGTVVCNPPYGERLGTTPALIALYSVFGQRLKSQFVGWNASIFSGEPALLDCLRLRSHRQFKAKNGPLDCVQKNYLISEKPAVIAESAVENSLEFQPNSTAQVAQDFANRLQKNIKKIEKWAKQQGLDAYRLYDADLPEYNLAVDRYADHIVVQEYAAPKNIDENKARQRLLDAVTATLAVTGVETNKLVLKVRQKQKGTNQYEKLANKGDYFYVNEYGVKLWVNLTDYLDTGLFLDHRLTRKMIGEKAQGKDFLNLFAYTGSATVHAAKGKAKSTTTVDMSNTYLNWAEQNLLLNDIEGKQHKLIQADCLQWLEKCDRQFDLIFVDPPTFSNSKRMEDSWDVQRDHIKLMTQLKRILRRDGTIVFSNNKRGFKMDFDGLAQLGLSAVEISAKTLPLDFERNKQIHNCWVITAVES</sequence>
<evidence type="ECO:0000313" key="10">
    <source>
        <dbReference type="EMBL" id="PJG82561.1"/>
    </source>
</evidence>
<evidence type="ECO:0000313" key="11">
    <source>
        <dbReference type="Proteomes" id="UP000230282"/>
    </source>
</evidence>
<comment type="catalytic activity">
    <reaction evidence="7">
        <text>guanosine(2069) in 23S rRNA + S-adenosyl-L-methionine = N(2)-methylguanosine(2069) in 23S rRNA + S-adenosyl-L-homocysteine + H(+)</text>
        <dbReference type="Rhea" id="RHEA:43772"/>
        <dbReference type="Rhea" id="RHEA-COMP:10688"/>
        <dbReference type="Rhea" id="RHEA-COMP:10689"/>
        <dbReference type="ChEBI" id="CHEBI:15378"/>
        <dbReference type="ChEBI" id="CHEBI:57856"/>
        <dbReference type="ChEBI" id="CHEBI:59789"/>
        <dbReference type="ChEBI" id="CHEBI:74269"/>
        <dbReference type="ChEBI" id="CHEBI:74481"/>
        <dbReference type="EC" id="2.1.1.264"/>
    </reaction>
</comment>
<dbReference type="PROSITE" id="PS01261">
    <property type="entry name" value="UPF0020"/>
    <property type="match status" value="1"/>
</dbReference>
<dbReference type="EC" id="2.1.1.264" evidence="7"/>
<dbReference type="FunFam" id="3.40.50.150:FF:000039">
    <property type="entry name" value="Ribosomal RNA large subunit methyltransferase K/L"/>
    <property type="match status" value="1"/>
</dbReference>
<evidence type="ECO:0000256" key="7">
    <source>
        <dbReference type="HAMAP-Rule" id="MF_01858"/>
    </source>
</evidence>
<dbReference type="Pfam" id="PF10672">
    <property type="entry name" value="Methyltrans_SAM"/>
    <property type="match status" value="1"/>
</dbReference>
<comment type="caution">
    <text evidence="10">The sequence shown here is derived from an EMBL/GenBank/DDBJ whole genome shotgun (WGS) entry which is preliminary data.</text>
</comment>
<dbReference type="EC" id="2.1.1.173" evidence="7"/>
<dbReference type="InterPro" id="IPR054170">
    <property type="entry name" value="RlmL_1st"/>
</dbReference>
<dbReference type="InterPro" id="IPR029063">
    <property type="entry name" value="SAM-dependent_MTases_sf"/>
</dbReference>
<evidence type="ECO:0000256" key="6">
    <source>
        <dbReference type="ARBA" id="ARBA00022884"/>
    </source>
</evidence>
<dbReference type="EMBL" id="PHGZ01000019">
    <property type="protein sequence ID" value="PJG82561.1"/>
    <property type="molecule type" value="Genomic_DNA"/>
</dbReference>
<dbReference type="Proteomes" id="UP000230282">
    <property type="component" value="Unassembled WGS sequence"/>
</dbReference>
<dbReference type="PROSITE" id="PS00092">
    <property type="entry name" value="N6_MTASE"/>
    <property type="match status" value="1"/>
</dbReference>
<keyword evidence="2 7" id="KW-0698">rRNA processing</keyword>
<dbReference type="OrthoDB" id="9809404at2"/>
<dbReference type="HAMAP" id="MF_01858">
    <property type="entry name" value="23SrRNA_methyltr_KL"/>
    <property type="match status" value="1"/>
</dbReference>
<dbReference type="SUPFAM" id="SSF53335">
    <property type="entry name" value="S-adenosyl-L-methionine-dependent methyltransferases"/>
    <property type="match status" value="2"/>
</dbReference>
<protein>
    <recommendedName>
        <fullName evidence="7">Ribosomal RNA large subunit methyltransferase K/L</fullName>
    </recommendedName>
    <domain>
        <recommendedName>
            <fullName evidence="7">23S rRNA m2G2445 methyltransferase</fullName>
            <ecNumber evidence="7">2.1.1.173</ecNumber>
        </recommendedName>
        <alternativeName>
            <fullName evidence="7">rRNA (guanine-N(2)-)-methyltransferase RlmL</fullName>
        </alternativeName>
    </domain>
    <domain>
        <recommendedName>
            <fullName evidence="7">23S rRNA m7G2069 methyltransferase</fullName>
            <ecNumber evidence="7">2.1.1.264</ecNumber>
        </recommendedName>
        <alternativeName>
            <fullName evidence="7">rRNA (guanine-N(7)-)-methyltransferase RlmK</fullName>
        </alternativeName>
    </domain>
</protein>
<dbReference type="PANTHER" id="PTHR47313">
    <property type="entry name" value="RIBOSOMAL RNA LARGE SUBUNIT METHYLTRANSFERASE K/L"/>
    <property type="match status" value="1"/>
</dbReference>
<keyword evidence="3 7" id="KW-0489">Methyltransferase</keyword>
<organism evidence="10 11">
    <name type="scientific">Caviibacterium pharyngocola</name>
    <dbReference type="NCBI Taxonomy" id="28159"/>
    <lineage>
        <taxon>Bacteria</taxon>
        <taxon>Pseudomonadati</taxon>
        <taxon>Pseudomonadota</taxon>
        <taxon>Gammaproteobacteria</taxon>
        <taxon>Pasteurellales</taxon>
        <taxon>Pasteurellaceae</taxon>
        <taxon>Caviibacterium</taxon>
    </lineage>
</organism>
<dbReference type="PIRSF" id="PIRSF037618">
    <property type="entry name" value="RNA_Mtase_bacteria_prd"/>
    <property type="match status" value="1"/>
</dbReference>
<dbReference type="InterPro" id="IPR019614">
    <property type="entry name" value="SAM-dep_methyl-trfase"/>
</dbReference>
<accession>A0A2M8RUK8</accession>
<name>A0A2M8RUK8_9PAST</name>
<dbReference type="GO" id="GO:0005737">
    <property type="term" value="C:cytoplasm"/>
    <property type="evidence" value="ECO:0007669"/>
    <property type="project" value="UniProtKB-SubCell"/>
</dbReference>
<keyword evidence="6 8" id="KW-0694">RNA-binding</keyword>
<gene>
    <name evidence="7" type="primary">rlmL</name>
    <name evidence="10" type="ORF">CVP04_08440</name>
</gene>
<dbReference type="InterPro" id="IPR053943">
    <property type="entry name" value="RlmKL-like_Mtase_CS"/>
</dbReference>
<feature type="domain" description="THUMP" evidence="9">
    <location>
        <begin position="43"/>
        <end position="154"/>
    </location>
</feature>
<evidence type="ECO:0000256" key="5">
    <source>
        <dbReference type="ARBA" id="ARBA00022691"/>
    </source>
</evidence>
<dbReference type="AlphaFoldDB" id="A0A2M8RUK8"/>
<proteinExistence type="inferred from homology"/>
<evidence type="ECO:0000256" key="3">
    <source>
        <dbReference type="ARBA" id="ARBA00022603"/>
    </source>
</evidence>